<evidence type="ECO:0000313" key="2">
    <source>
        <dbReference type="EMBL" id="CAL1271356.1"/>
    </source>
</evidence>
<dbReference type="EMBL" id="CAXIEN010000054">
    <property type="protein sequence ID" value="CAL1271356.1"/>
    <property type="molecule type" value="Genomic_DNA"/>
</dbReference>
<keyword evidence="3" id="KW-1185">Reference proteome</keyword>
<evidence type="ECO:0000256" key="1">
    <source>
        <dbReference type="SAM" id="MobiDB-lite"/>
    </source>
</evidence>
<dbReference type="AlphaFoldDB" id="A0AAV1ZI24"/>
<gene>
    <name evidence="2" type="ORF">LARSCL_LOCUS5775</name>
</gene>
<feature type="region of interest" description="Disordered" evidence="1">
    <location>
        <begin position="62"/>
        <end position="87"/>
    </location>
</feature>
<sequence>MGVGYCNLGFDKSLSFQEALLKEVTNLQKVKDRNSKNKIIKPLAAFARRSLSNRYVHRRLERQAKTQQQGSRLKTPTTRRQESRANGNFKGRRDQFHLWQAAADTGEMGFISLTPTLSALTFHCLILPCLFELETFLLLEAIVFTWKPSDP</sequence>
<accession>A0AAV1ZI24</accession>
<feature type="compositionally biased region" description="Polar residues" evidence="1">
    <location>
        <begin position="65"/>
        <end position="78"/>
    </location>
</feature>
<proteinExistence type="predicted"/>
<organism evidence="2 3">
    <name type="scientific">Larinioides sclopetarius</name>
    <dbReference type="NCBI Taxonomy" id="280406"/>
    <lineage>
        <taxon>Eukaryota</taxon>
        <taxon>Metazoa</taxon>
        <taxon>Ecdysozoa</taxon>
        <taxon>Arthropoda</taxon>
        <taxon>Chelicerata</taxon>
        <taxon>Arachnida</taxon>
        <taxon>Araneae</taxon>
        <taxon>Araneomorphae</taxon>
        <taxon>Entelegynae</taxon>
        <taxon>Araneoidea</taxon>
        <taxon>Araneidae</taxon>
        <taxon>Larinioides</taxon>
    </lineage>
</organism>
<name>A0AAV1ZI24_9ARAC</name>
<protein>
    <submittedName>
        <fullName evidence="2">Uncharacterized protein</fullName>
    </submittedName>
</protein>
<dbReference type="Proteomes" id="UP001497382">
    <property type="component" value="Unassembled WGS sequence"/>
</dbReference>
<reference evidence="2 3" key="1">
    <citation type="submission" date="2024-04" db="EMBL/GenBank/DDBJ databases">
        <authorList>
            <person name="Rising A."/>
            <person name="Reimegard J."/>
            <person name="Sonavane S."/>
            <person name="Akerstrom W."/>
            <person name="Nylinder S."/>
            <person name="Hedman E."/>
            <person name="Kallberg Y."/>
        </authorList>
    </citation>
    <scope>NUCLEOTIDE SEQUENCE [LARGE SCALE GENOMIC DNA]</scope>
</reference>
<evidence type="ECO:0000313" key="3">
    <source>
        <dbReference type="Proteomes" id="UP001497382"/>
    </source>
</evidence>
<comment type="caution">
    <text evidence="2">The sequence shown here is derived from an EMBL/GenBank/DDBJ whole genome shotgun (WGS) entry which is preliminary data.</text>
</comment>